<dbReference type="EMBL" id="JANBPK010001003">
    <property type="protein sequence ID" value="KAJ2927354.1"/>
    <property type="molecule type" value="Genomic_DNA"/>
</dbReference>
<dbReference type="AlphaFoldDB" id="A0A9W8MG56"/>
<keyword evidence="1" id="KW-0175">Coiled coil</keyword>
<reference evidence="2" key="1">
    <citation type="submission" date="2022-06" db="EMBL/GenBank/DDBJ databases">
        <title>Genome Sequence of Candolleomyces eurysporus.</title>
        <authorList>
            <person name="Buettner E."/>
        </authorList>
    </citation>
    <scope>NUCLEOTIDE SEQUENCE</scope>
    <source>
        <strain evidence="2">VTCC 930004</strain>
    </source>
</reference>
<sequence length="185" mass="20541">MVGSALTETTAKVGSADIRNEDPSAVANDSALAFDEEYYTKKIASLEEELNVLKSERICAINDSPLKDLKVVLAKHGFSDAVVPQEPQAQMEAIERLKELHQRWQTLTWTSEETYDIEGPCSAYELAGGIFTKIDGEGNILVLQLPTYRDPVYKVIADRNLGIKPRGFTFDPSQDLIVFTEISSE</sequence>
<evidence type="ECO:0000313" key="2">
    <source>
        <dbReference type="EMBL" id="KAJ2927354.1"/>
    </source>
</evidence>
<evidence type="ECO:0000256" key="1">
    <source>
        <dbReference type="SAM" id="Coils"/>
    </source>
</evidence>
<feature type="coiled-coil region" evidence="1">
    <location>
        <begin position="36"/>
        <end position="63"/>
    </location>
</feature>
<feature type="non-terminal residue" evidence="2">
    <location>
        <position position="185"/>
    </location>
</feature>
<accession>A0A9W8MG56</accession>
<dbReference type="Proteomes" id="UP001140091">
    <property type="component" value="Unassembled WGS sequence"/>
</dbReference>
<comment type="caution">
    <text evidence="2">The sequence shown here is derived from an EMBL/GenBank/DDBJ whole genome shotgun (WGS) entry which is preliminary data.</text>
</comment>
<name>A0A9W8MG56_9AGAR</name>
<evidence type="ECO:0000313" key="3">
    <source>
        <dbReference type="Proteomes" id="UP001140091"/>
    </source>
</evidence>
<organism evidence="2 3">
    <name type="scientific">Candolleomyces eurysporus</name>
    <dbReference type="NCBI Taxonomy" id="2828524"/>
    <lineage>
        <taxon>Eukaryota</taxon>
        <taxon>Fungi</taxon>
        <taxon>Dikarya</taxon>
        <taxon>Basidiomycota</taxon>
        <taxon>Agaricomycotina</taxon>
        <taxon>Agaricomycetes</taxon>
        <taxon>Agaricomycetidae</taxon>
        <taxon>Agaricales</taxon>
        <taxon>Agaricineae</taxon>
        <taxon>Psathyrellaceae</taxon>
        <taxon>Candolleomyces</taxon>
    </lineage>
</organism>
<protein>
    <submittedName>
        <fullName evidence="2">Uncharacterized protein</fullName>
    </submittedName>
</protein>
<gene>
    <name evidence="2" type="ORF">H1R20_g9741</name>
</gene>
<proteinExistence type="predicted"/>
<dbReference type="OrthoDB" id="2745718at2759"/>
<keyword evidence="3" id="KW-1185">Reference proteome</keyword>